<keyword evidence="3" id="KW-1185">Reference proteome</keyword>
<protein>
    <submittedName>
        <fullName evidence="2">Uncharacterized protein</fullName>
    </submittedName>
</protein>
<comment type="caution">
    <text evidence="2">The sequence shown here is derived from an EMBL/GenBank/DDBJ whole genome shotgun (WGS) entry which is preliminary data.</text>
</comment>
<organism evidence="2 3">
    <name type="scientific">Hypsibius exemplaris</name>
    <name type="common">Freshwater tardigrade</name>
    <dbReference type="NCBI Taxonomy" id="2072580"/>
    <lineage>
        <taxon>Eukaryota</taxon>
        <taxon>Metazoa</taxon>
        <taxon>Ecdysozoa</taxon>
        <taxon>Tardigrada</taxon>
        <taxon>Eutardigrada</taxon>
        <taxon>Parachela</taxon>
        <taxon>Hypsibioidea</taxon>
        <taxon>Hypsibiidae</taxon>
        <taxon>Hypsibius</taxon>
    </lineage>
</organism>
<dbReference type="EMBL" id="MTYJ01000482">
    <property type="protein sequence ID" value="OWA54909.1"/>
    <property type="molecule type" value="Genomic_DNA"/>
</dbReference>
<evidence type="ECO:0000313" key="3">
    <source>
        <dbReference type="Proteomes" id="UP000192578"/>
    </source>
</evidence>
<feature type="region of interest" description="Disordered" evidence="1">
    <location>
        <begin position="1"/>
        <end position="21"/>
    </location>
</feature>
<accession>A0A9X6NRY4</accession>
<sequence length="104" mass="11727">MSDPHQAEGLPRTLSRDSLRHPQRYLTEGSLRKFNLMKTCWHLDPTARPTFVQAWKTSDAVLCENSEGTPYLQLDEPIIGDAFQELDAKILECLITGVDESANP</sequence>
<name>A0A9X6NRY4_HYPEX</name>
<evidence type="ECO:0000256" key="1">
    <source>
        <dbReference type="SAM" id="MobiDB-lite"/>
    </source>
</evidence>
<dbReference type="AlphaFoldDB" id="A0A9X6NRY4"/>
<reference evidence="3" key="1">
    <citation type="submission" date="2017-01" db="EMBL/GenBank/DDBJ databases">
        <title>Comparative genomics of anhydrobiosis in the tardigrade Hypsibius dujardini.</title>
        <authorList>
            <person name="Yoshida Y."/>
            <person name="Koutsovoulos G."/>
            <person name="Laetsch D."/>
            <person name="Stevens L."/>
            <person name="Kumar S."/>
            <person name="Horikawa D."/>
            <person name="Ishino K."/>
            <person name="Komine S."/>
            <person name="Tomita M."/>
            <person name="Blaxter M."/>
            <person name="Arakawa K."/>
        </authorList>
    </citation>
    <scope>NUCLEOTIDE SEQUENCE [LARGE SCALE GENOMIC DNA]</scope>
    <source>
        <strain evidence="3">Z151</strain>
    </source>
</reference>
<dbReference type="Proteomes" id="UP000192578">
    <property type="component" value="Unassembled WGS sequence"/>
</dbReference>
<evidence type="ECO:0000313" key="2">
    <source>
        <dbReference type="EMBL" id="OWA54909.1"/>
    </source>
</evidence>
<proteinExistence type="predicted"/>
<gene>
    <name evidence="2" type="ORF">BV898_19300</name>
</gene>